<proteinExistence type="predicted"/>
<dbReference type="PANTHER" id="PTHR43278:SF2">
    <property type="entry name" value="IRON-SULFUR FLAVOPROTEIN"/>
    <property type="match status" value="1"/>
</dbReference>
<keyword evidence="2" id="KW-0288">FMN</keyword>
<protein>
    <submittedName>
        <fullName evidence="3">Multimeric flavodoxin WrbA</fullName>
    </submittedName>
</protein>
<dbReference type="Gene3D" id="3.40.50.360">
    <property type="match status" value="1"/>
</dbReference>
<reference evidence="4" key="1">
    <citation type="submission" date="2018-02" db="EMBL/GenBank/DDBJ databases">
        <authorList>
            <person name="Hausmann B."/>
        </authorList>
    </citation>
    <scope>NUCLEOTIDE SEQUENCE [LARGE SCALE GENOMIC DNA]</scope>
    <source>
        <strain evidence="4">Peat soil MAG SbF1</strain>
    </source>
</reference>
<evidence type="ECO:0000313" key="4">
    <source>
        <dbReference type="Proteomes" id="UP000238916"/>
    </source>
</evidence>
<keyword evidence="1" id="KW-0285">Flavoprotein</keyword>
<accession>A0A2U3LIR0</accession>
<dbReference type="PANTHER" id="PTHR43278">
    <property type="entry name" value="NAD(P)H-DEPENDENT FMN-CONTAINING OXIDOREDUCTASE YWQN-RELATED"/>
    <property type="match status" value="1"/>
</dbReference>
<dbReference type="EMBL" id="OMOF01000484">
    <property type="protein sequence ID" value="SPF51744.1"/>
    <property type="molecule type" value="Genomic_DNA"/>
</dbReference>
<dbReference type="SUPFAM" id="SSF52218">
    <property type="entry name" value="Flavoproteins"/>
    <property type="match status" value="1"/>
</dbReference>
<dbReference type="Proteomes" id="UP000238916">
    <property type="component" value="Unassembled WGS sequence"/>
</dbReference>
<dbReference type="AlphaFoldDB" id="A0A2U3LIR0"/>
<name>A0A2U3LIR0_9FIRM</name>
<dbReference type="InterPro" id="IPR029039">
    <property type="entry name" value="Flavoprotein-like_sf"/>
</dbReference>
<dbReference type="OrthoDB" id="9805976at2"/>
<sequence>MQALIISDKEYQTKIFTRLNQMLSKSLTVKGFNVKEIQIGRNDLAFCKGCFDCWVKKPGECIINDAMAQINYDFINSEVVVYLCQVVFGQFSANLKNSLDRWIPNILPFFETRRDGSTMHPARYSSNPKQIIIGYGDELSDEDTKLFIDVTTKHRQNVEVLIYQGDDAEILQVFDHLNLKKVGALL</sequence>
<evidence type="ECO:0000256" key="1">
    <source>
        <dbReference type="ARBA" id="ARBA00022630"/>
    </source>
</evidence>
<organism evidence="3 4">
    <name type="scientific">Candidatus Desulfosporosinus infrequens</name>
    <dbReference type="NCBI Taxonomy" id="2043169"/>
    <lineage>
        <taxon>Bacteria</taxon>
        <taxon>Bacillati</taxon>
        <taxon>Bacillota</taxon>
        <taxon>Clostridia</taxon>
        <taxon>Eubacteriales</taxon>
        <taxon>Desulfitobacteriaceae</taxon>
        <taxon>Desulfosporosinus</taxon>
    </lineage>
</organism>
<evidence type="ECO:0000313" key="3">
    <source>
        <dbReference type="EMBL" id="SPF51744.1"/>
    </source>
</evidence>
<dbReference type="InterPro" id="IPR051796">
    <property type="entry name" value="ISF_SsuE-like"/>
</dbReference>
<gene>
    <name evidence="3" type="ORF">SBF1_5340002</name>
</gene>
<evidence type="ECO:0000256" key="2">
    <source>
        <dbReference type="ARBA" id="ARBA00022643"/>
    </source>
</evidence>